<evidence type="ECO:0000313" key="7">
    <source>
        <dbReference type="EMBL" id="MBF6637124.1"/>
    </source>
</evidence>
<keyword evidence="2" id="KW-0678">Repressor</keyword>
<evidence type="ECO:0000256" key="3">
    <source>
        <dbReference type="ARBA" id="ARBA00023015"/>
    </source>
</evidence>
<comment type="caution">
    <text evidence="7">The sequence shown here is derived from an EMBL/GenBank/DDBJ whole genome shotgun (WGS) entry which is preliminary data.</text>
</comment>
<sequence length="311" mass="34541">MSVLKFNTNPYNDSAIELNTMRTFVAIVETGSFVAGGKSLGLTRSAAGKSLARLESYLGTRLLHRTTRSVSTTTDGQHFYTRCVQILADIREAEESVRQDNPHPKGTLRITVTAAFGRIVILPLLNEFLKKWPELDVEVSFTDRIVDLVEEGFDLGIRMGDLPIDSLLVARLITKYFSYTYAAPSYLEHYAAPKDISDLATHPRLIYGLHAGSGVWQMAKSDGIIVSVDGNRRLRFDSGEAIKDAAVEGMGIAFMPSFLAESDVLAKRLVKVLPEYQGNEIPIHAIYPNRKHLAAKVRLFIDMLVLNLQGR</sequence>
<gene>
    <name evidence="8" type="ORF">BS639_08700</name>
    <name evidence="7" type="ORF">ITX54_10720</name>
</gene>
<dbReference type="InterPro" id="IPR036388">
    <property type="entry name" value="WH-like_DNA-bd_sf"/>
</dbReference>
<dbReference type="GO" id="GO:0003677">
    <property type="term" value="F:DNA binding"/>
    <property type="evidence" value="ECO:0007669"/>
    <property type="project" value="UniProtKB-KW"/>
</dbReference>
<dbReference type="SUPFAM" id="SSF53850">
    <property type="entry name" value="Periplasmic binding protein-like II"/>
    <property type="match status" value="1"/>
</dbReference>
<keyword evidence="9" id="KW-1185">Reference proteome</keyword>
<feature type="domain" description="HTH lysR-type" evidence="6">
    <location>
        <begin position="16"/>
        <end position="73"/>
    </location>
</feature>
<dbReference type="Pfam" id="PF03466">
    <property type="entry name" value="LysR_substrate"/>
    <property type="match status" value="1"/>
</dbReference>
<dbReference type="EMBL" id="MRWD01000016">
    <property type="protein sequence ID" value="ORJ21704.1"/>
    <property type="molecule type" value="Genomic_DNA"/>
</dbReference>
<dbReference type="Pfam" id="PF00126">
    <property type="entry name" value="HTH_1"/>
    <property type="match status" value="1"/>
</dbReference>
<protein>
    <submittedName>
        <fullName evidence="7">LysR family transcriptional regulator</fullName>
    </submittedName>
</protein>
<evidence type="ECO:0000259" key="6">
    <source>
        <dbReference type="PROSITE" id="PS50931"/>
    </source>
</evidence>
<proteinExistence type="inferred from homology"/>
<dbReference type="Proteomes" id="UP000192722">
    <property type="component" value="Unassembled WGS sequence"/>
</dbReference>
<dbReference type="Gene3D" id="3.40.190.290">
    <property type="match status" value="1"/>
</dbReference>
<keyword evidence="3" id="KW-0805">Transcription regulation</keyword>
<keyword evidence="5" id="KW-0804">Transcription</keyword>
<organism evidence="7 10">
    <name type="scientific">Rouxiella silvae</name>
    <dbReference type="NCBI Taxonomy" id="1646373"/>
    <lineage>
        <taxon>Bacteria</taxon>
        <taxon>Pseudomonadati</taxon>
        <taxon>Pseudomonadota</taxon>
        <taxon>Gammaproteobacteria</taxon>
        <taxon>Enterobacterales</taxon>
        <taxon>Yersiniaceae</taxon>
        <taxon>Rouxiella</taxon>
    </lineage>
</organism>
<evidence type="ECO:0000256" key="4">
    <source>
        <dbReference type="ARBA" id="ARBA00023125"/>
    </source>
</evidence>
<dbReference type="GO" id="GO:0003700">
    <property type="term" value="F:DNA-binding transcription factor activity"/>
    <property type="evidence" value="ECO:0007669"/>
    <property type="project" value="InterPro"/>
</dbReference>
<dbReference type="Proteomes" id="UP000705283">
    <property type="component" value="Unassembled WGS sequence"/>
</dbReference>
<dbReference type="Gene3D" id="1.10.10.10">
    <property type="entry name" value="Winged helix-like DNA-binding domain superfamily/Winged helix DNA-binding domain"/>
    <property type="match status" value="1"/>
</dbReference>
<evidence type="ECO:0000256" key="2">
    <source>
        <dbReference type="ARBA" id="ARBA00022491"/>
    </source>
</evidence>
<name>A0AA41BWP9_9GAMM</name>
<evidence type="ECO:0000256" key="5">
    <source>
        <dbReference type="ARBA" id="ARBA00023163"/>
    </source>
</evidence>
<dbReference type="FunFam" id="1.10.10.10:FF:000001">
    <property type="entry name" value="LysR family transcriptional regulator"/>
    <property type="match status" value="1"/>
</dbReference>
<evidence type="ECO:0000313" key="10">
    <source>
        <dbReference type="Proteomes" id="UP000705283"/>
    </source>
</evidence>
<dbReference type="InterPro" id="IPR036390">
    <property type="entry name" value="WH_DNA-bd_sf"/>
</dbReference>
<evidence type="ECO:0000313" key="9">
    <source>
        <dbReference type="Proteomes" id="UP000192722"/>
    </source>
</evidence>
<keyword evidence="4" id="KW-0238">DNA-binding</keyword>
<dbReference type="AlphaFoldDB" id="A0AA41BWP9"/>
<dbReference type="InterPro" id="IPR000847">
    <property type="entry name" value="LysR_HTH_N"/>
</dbReference>
<reference evidence="8" key="1">
    <citation type="submission" date="2016-12" db="EMBL/GenBank/DDBJ databases">
        <authorList>
            <person name="Le Fleche-Mateos A."/>
        </authorList>
    </citation>
    <scope>NUCLEOTIDE SEQUENCE</scope>
    <source>
        <strain evidence="8">213</strain>
    </source>
</reference>
<dbReference type="PROSITE" id="PS50931">
    <property type="entry name" value="HTH_LYSR"/>
    <property type="match status" value="1"/>
</dbReference>
<comment type="similarity">
    <text evidence="1">Belongs to the LysR transcriptional regulatory family.</text>
</comment>
<dbReference type="PANTHER" id="PTHR30537:SF5">
    <property type="entry name" value="HTH-TYPE TRANSCRIPTIONAL ACTIVATOR TTDR-RELATED"/>
    <property type="match status" value="1"/>
</dbReference>
<dbReference type="InterPro" id="IPR005119">
    <property type="entry name" value="LysR_subst-bd"/>
</dbReference>
<accession>A0AA41BWP9</accession>
<reference evidence="7" key="3">
    <citation type="submission" date="2020-11" db="EMBL/GenBank/DDBJ databases">
        <authorList>
            <person name="Lee S.D."/>
        </authorList>
    </citation>
    <scope>NUCLEOTIDE SEQUENCE</scope>
    <source>
        <strain evidence="7">SAP-2</strain>
    </source>
</reference>
<dbReference type="InterPro" id="IPR058163">
    <property type="entry name" value="LysR-type_TF_proteobact-type"/>
</dbReference>
<evidence type="ECO:0000313" key="8">
    <source>
        <dbReference type="EMBL" id="ORJ21704.1"/>
    </source>
</evidence>
<dbReference type="RefSeq" id="WP_084982861.1">
    <property type="nucleotide sequence ID" value="NZ_CBCSCF010000003.1"/>
</dbReference>
<dbReference type="EMBL" id="JADMKS010000004">
    <property type="protein sequence ID" value="MBF6637124.1"/>
    <property type="molecule type" value="Genomic_DNA"/>
</dbReference>
<dbReference type="PANTHER" id="PTHR30537">
    <property type="entry name" value="HTH-TYPE TRANSCRIPTIONAL REGULATOR"/>
    <property type="match status" value="1"/>
</dbReference>
<reference evidence="7" key="4">
    <citation type="submission" date="2022-09" db="EMBL/GenBank/DDBJ databases">
        <title>Rouxiella aceris sp. nov., isolated from tree sap and emended description of the genus Rhouxiella.</title>
        <authorList>
            <person name="Kim I.S."/>
        </authorList>
    </citation>
    <scope>NUCLEOTIDE SEQUENCE</scope>
    <source>
        <strain evidence="7">SAP-2</strain>
    </source>
</reference>
<evidence type="ECO:0000256" key="1">
    <source>
        <dbReference type="ARBA" id="ARBA00009437"/>
    </source>
</evidence>
<reference evidence="8 9" key="2">
    <citation type="journal article" date="2017" name="Int. J. Syst. Evol. Microbiol.">
        <title>Rouxiella badensis sp. nov. and Rouxiella silvae sp. nov. isolated from peat bog soil in Germany and emendation of the genus description.</title>
        <authorList>
            <person name="Le Fleche-Mateos A."/>
            <person name="Kugler J.H."/>
            <person name="Hansen S.H."/>
            <person name="Syldatk C."/>
            <person name="Hausmann R."/>
            <person name="Lomprez F."/>
            <person name="Vandenbogaert M."/>
            <person name="Manuguerra J.C."/>
            <person name="Grimont P.A."/>
        </authorList>
    </citation>
    <scope>NUCLEOTIDE SEQUENCE [LARGE SCALE GENOMIC DNA]</scope>
    <source>
        <strain evidence="8 9">213</strain>
    </source>
</reference>
<dbReference type="CDD" id="cd08422">
    <property type="entry name" value="PBP2_CrgA_like"/>
    <property type="match status" value="1"/>
</dbReference>
<dbReference type="SUPFAM" id="SSF46785">
    <property type="entry name" value="Winged helix' DNA-binding domain"/>
    <property type="match status" value="1"/>
</dbReference>